<dbReference type="InterPro" id="IPR000835">
    <property type="entry name" value="HTH_MarR-typ"/>
</dbReference>
<dbReference type="InterPro" id="IPR036390">
    <property type="entry name" value="WH_DNA-bd_sf"/>
</dbReference>
<dbReference type="SUPFAM" id="SSF46785">
    <property type="entry name" value="Winged helix' DNA-binding domain"/>
    <property type="match status" value="1"/>
</dbReference>
<dbReference type="PANTHER" id="PTHR33164">
    <property type="entry name" value="TRANSCRIPTIONAL REGULATOR, MARR FAMILY"/>
    <property type="match status" value="1"/>
</dbReference>
<dbReference type="InterPro" id="IPR011991">
    <property type="entry name" value="ArsR-like_HTH"/>
</dbReference>
<dbReference type="InterPro" id="IPR039422">
    <property type="entry name" value="MarR/SlyA-like"/>
</dbReference>
<dbReference type="PRINTS" id="PR00598">
    <property type="entry name" value="HTHMARR"/>
</dbReference>
<dbReference type="EMBL" id="CAFAAI010000236">
    <property type="protein sequence ID" value="CAB4806355.1"/>
    <property type="molecule type" value="Genomic_DNA"/>
</dbReference>
<organism evidence="2">
    <name type="scientific">freshwater metagenome</name>
    <dbReference type="NCBI Taxonomy" id="449393"/>
    <lineage>
        <taxon>unclassified sequences</taxon>
        <taxon>metagenomes</taxon>
        <taxon>ecological metagenomes</taxon>
    </lineage>
</organism>
<dbReference type="InterPro" id="IPR036388">
    <property type="entry name" value="WH-like_DNA-bd_sf"/>
</dbReference>
<dbReference type="AlphaFoldDB" id="A0A6J6YD49"/>
<feature type="domain" description="HTH marR-type" evidence="1">
    <location>
        <begin position="15"/>
        <end position="155"/>
    </location>
</feature>
<dbReference type="Pfam" id="PF01047">
    <property type="entry name" value="MarR"/>
    <property type="match status" value="1"/>
</dbReference>
<dbReference type="PROSITE" id="PS50995">
    <property type="entry name" value="HTH_MARR_2"/>
    <property type="match status" value="1"/>
</dbReference>
<dbReference type="Gene3D" id="1.10.10.10">
    <property type="entry name" value="Winged helix-like DNA-binding domain superfamily/Winged helix DNA-binding domain"/>
    <property type="match status" value="1"/>
</dbReference>
<name>A0A6J6YD49_9ZZZZ</name>
<reference evidence="2" key="1">
    <citation type="submission" date="2020-05" db="EMBL/GenBank/DDBJ databases">
        <authorList>
            <person name="Chiriac C."/>
            <person name="Salcher M."/>
            <person name="Ghai R."/>
            <person name="Kavagutti S V."/>
        </authorList>
    </citation>
    <scope>NUCLEOTIDE SEQUENCE</scope>
</reference>
<sequence length="169" mass="18943">MATPPVAVDLSSTADRDVAVRIGLAWREMRRGASTVALRDYMFGNADDALDAGQMDSLDVLAFRPLWRMSELAEALRVDPSTATRAVQRLVKDGLAERRADLDDGRVVMVSITDKGRLQHQEIDRRRGRVIRRLMGAFTPEERADFAELLSRFVRQLDVVVDDMPTATD</sequence>
<dbReference type="GO" id="GO:0003700">
    <property type="term" value="F:DNA-binding transcription factor activity"/>
    <property type="evidence" value="ECO:0007669"/>
    <property type="project" value="InterPro"/>
</dbReference>
<evidence type="ECO:0000259" key="1">
    <source>
        <dbReference type="PROSITE" id="PS50995"/>
    </source>
</evidence>
<dbReference type="SMART" id="SM00347">
    <property type="entry name" value="HTH_MARR"/>
    <property type="match status" value="1"/>
</dbReference>
<dbReference type="CDD" id="cd00090">
    <property type="entry name" value="HTH_ARSR"/>
    <property type="match status" value="1"/>
</dbReference>
<dbReference type="GO" id="GO:0006950">
    <property type="term" value="P:response to stress"/>
    <property type="evidence" value="ECO:0007669"/>
    <property type="project" value="TreeGrafter"/>
</dbReference>
<dbReference type="PANTHER" id="PTHR33164:SF43">
    <property type="entry name" value="HTH-TYPE TRANSCRIPTIONAL REPRESSOR YETL"/>
    <property type="match status" value="1"/>
</dbReference>
<protein>
    <submittedName>
        <fullName evidence="2">Unannotated protein</fullName>
    </submittedName>
</protein>
<accession>A0A6J6YD49</accession>
<proteinExistence type="predicted"/>
<evidence type="ECO:0000313" key="2">
    <source>
        <dbReference type="EMBL" id="CAB4806355.1"/>
    </source>
</evidence>
<gene>
    <name evidence="2" type="ORF">UFOPK2992_01306</name>
</gene>